<dbReference type="InterPro" id="IPR006143">
    <property type="entry name" value="RND_pump_MFP"/>
</dbReference>
<comment type="subcellular location">
    <subcellularLocation>
        <location evidence="1">Cell envelope</location>
    </subcellularLocation>
</comment>
<evidence type="ECO:0000256" key="1">
    <source>
        <dbReference type="ARBA" id="ARBA00004196"/>
    </source>
</evidence>
<dbReference type="Pfam" id="PF25989">
    <property type="entry name" value="YknX_C"/>
    <property type="match status" value="1"/>
</dbReference>
<evidence type="ECO:0000256" key="4">
    <source>
        <dbReference type="SAM" id="Coils"/>
    </source>
</evidence>
<feature type="coiled-coil region" evidence="4">
    <location>
        <begin position="112"/>
        <end position="139"/>
    </location>
</feature>
<keyword evidence="5" id="KW-0472">Membrane</keyword>
<evidence type="ECO:0000256" key="3">
    <source>
        <dbReference type="ARBA" id="ARBA00023054"/>
    </source>
</evidence>
<dbReference type="RefSeq" id="WP_343760766.1">
    <property type="nucleotide sequence ID" value="NZ_BAAACG010000008.1"/>
</dbReference>
<keyword evidence="5" id="KW-1133">Transmembrane helix</keyword>
<feature type="domain" description="YknX-like C-terminal permuted SH3-like" evidence="6">
    <location>
        <begin position="316"/>
        <end position="383"/>
    </location>
</feature>
<evidence type="ECO:0000313" key="8">
    <source>
        <dbReference type="Proteomes" id="UP001501510"/>
    </source>
</evidence>
<dbReference type="SUPFAM" id="SSF111369">
    <property type="entry name" value="HlyD-like secretion proteins"/>
    <property type="match status" value="1"/>
</dbReference>
<keyword evidence="3 4" id="KW-0175">Coiled coil</keyword>
<keyword evidence="8" id="KW-1185">Reference proteome</keyword>
<dbReference type="Proteomes" id="UP001501510">
    <property type="component" value="Unassembled WGS sequence"/>
</dbReference>
<dbReference type="Gene3D" id="2.40.50.100">
    <property type="match status" value="1"/>
</dbReference>
<sequence>MKKKVIIAVSVVVLLVAIIGISAFGGKKKKGIEVKTGKVTKGEIKSYLSTTGKVESKNKKEYYGTQLKVSSVKVKVGDTVKKGQELITFETPDLQTPKKQAQIQYDNAVLQKKELLASKSKIEDQISKLDSQISQLEKSKNPQDLAKLETLKQQRKSIQPISDEKITQANNSVNAANLSVESANEKINQTQSNIVSDIDGIVTELNASVGSMGATGASPLVVVQNISDLEVVVPLGKYDANKIKIGMTGTVKNEDYKYDGKVSFIAPAAKQAKTPTGGGNTTLDCKVDVLEKTPKGLKVGFDADIDILLGEAKNILKVPVESIKNDKTGKNLVYVLKDGKAEERQVELGIQSDMESEIKKGLKIGEKVILNPTASIKNGTLVKDKAGDK</sequence>
<evidence type="ECO:0000256" key="5">
    <source>
        <dbReference type="SAM" id="Phobius"/>
    </source>
</evidence>
<reference evidence="7 8" key="1">
    <citation type="journal article" date="2019" name="Int. J. Syst. Evol. Microbiol.">
        <title>The Global Catalogue of Microorganisms (GCM) 10K type strain sequencing project: providing services to taxonomists for standard genome sequencing and annotation.</title>
        <authorList>
            <consortium name="The Broad Institute Genomics Platform"/>
            <consortium name="The Broad Institute Genome Sequencing Center for Infectious Disease"/>
            <person name="Wu L."/>
            <person name="Ma J."/>
        </authorList>
    </citation>
    <scope>NUCLEOTIDE SEQUENCE [LARGE SCALE GENOMIC DNA]</scope>
    <source>
        <strain evidence="7 8">JCM 1407</strain>
    </source>
</reference>
<dbReference type="PANTHER" id="PTHR32347:SF14">
    <property type="entry name" value="EFFLUX SYSTEM COMPONENT YKNX-RELATED"/>
    <property type="match status" value="1"/>
</dbReference>
<dbReference type="Gene3D" id="2.40.420.20">
    <property type="match status" value="1"/>
</dbReference>
<proteinExistence type="inferred from homology"/>
<comment type="similarity">
    <text evidence="2">Belongs to the membrane fusion protein (MFP) (TC 8.A.1) family.</text>
</comment>
<organism evidence="7 8">
    <name type="scientific">Clostridium oceanicum</name>
    <dbReference type="NCBI Taxonomy" id="1543"/>
    <lineage>
        <taxon>Bacteria</taxon>
        <taxon>Bacillati</taxon>
        <taxon>Bacillota</taxon>
        <taxon>Clostridia</taxon>
        <taxon>Eubacteriales</taxon>
        <taxon>Clostridiaceae</taxon>
        <taxon>Clostridium</taxon>
    </lineage>
</organism>
<protein>
    <submittedName>
        <fullName evidence="7">Efflux RND transporter periplasmic adaptor subunit</fullName>
    </submittedName>
</protein>
<feature type="coiled-coil region" evidence="4">
    <location>
        <begin position="166"/>
        <end position="193"/>
    </location>
</feature>
<accession>A0ABN1JGN1</accession>
<dbReference type="InterPro" id="IPR058637">
    <property type="entry name" value="YknX-like_C"/>
</dbReference>
<dbReference type="PANTHER" id="PTHR32347">
    <property type="entry name" value="EFFLUX SYSTEM COMPONENT YKNX-RELATED"/>
    <property type="match status" value="1"/>
</dbReference>
<evidence type="ECO:0000259" key="6">
    <source>
        <dbReference type="Pfam" id="PF25989"/>
    </source>
</evidence>
<comment type="caution">
    <text evidence="7">The sequence shown here is derived from an EMBL/GenBank/DDBJ whole genome shotgun (WGS) entry which is preliminary data.</text>
</comment>
<dbReference type="Gene3D" id="2.40.30.170">
    <property type="match status" value="1"/>
</dbReference>
<name>A0ABN1JGN1_9CLOT</name>
<feature type="transmembrane region" description="Helical" evidence="5">
    <location>
        <begin position="6"/>
        <end position="25"/>
    </location>
</feature>
<dbReference type="InterPro" id="IPR050465">
    <property type="entry name" value="UPF0194_transport"/>
</dbReference>
<dbReference type="NCBIfam" id="TIGR01730">
    <property type="entry name" value="RND_mfp"/>
    <property type="match status" value="1"/>
</dbReference>
<evidence type="ECO:0000313" key="7">
    <source>
        <dbReference type="EMBL" id="GAA0738966.1"/>
    </source>
</evidence>
<evidence type="ECO:0000256" key="2">
    <source>
        <dbReference type="ARBA" id="ARBA00009477"/>
    </source>
</evidence>
<gene>
    <name evidence="7" type="ORF">GCM10008906_17130</name>
</gene>
<dbReference type="EMBL" id="BAAACG010000008">
    <property type="protein sequence ID" value="GAA0738966.1"/>
    <property type="molecule type" value="Genomic_DNA"/>
</dbReference>
<keyword evidence="5" id="KW-0812">Transmembrane</keyword>